<dbReference type="InterPro" id="IPR015425">
    <property type="entry name" value="FH2_Formin"/>
</dbReference>
<feature type="region of interest" description="Disordered" evidence="4">
    <location>
        <begin position="498"/>
        <end position="568"/>
    </location>
</feature>
<dbReference type="Gene3D" id="1.25.10.10">
    <property type="entry name" value="Leucine-rich Repeat Variant"/>
    <property type="match status" value="1"/>
</dbReference>
<dbReference type="InterPro" id="IPR010472">
    <property type="entry name" value="FH3_dom"/>
</dbReference>
<dbReference type="PROSITE" id="PS51231">
    <property type="entry name" value="DAD"/>
    <property type="match status" value="1"/>
</dbReference>
<dbReference type="PROSITE" id="PS51444">
    <property type="entry name" value="FH2"/>
    <property type="match status" value="1"/>
</dbReference>
<dbReference type="Gene3D" id="1.10.238.150">
    <property type="entry name" value="Formin, FH3 diaphanous domain"/>
    <property type="match status" value="1"/>
</dbReference>
<dbReference type="InterPro" id="IPR014767">
    <property type="entry name" value="DAD_dom"/>
</dbReference>
<dbReference type="Gene3D" id="1.20.58.630">
    <property type="match status" value="1"/>
</dbReference>
<feature type="region of interest" description="Disordered" evidence="4">
    <location>
        <begin position="1"/>
        <end position="43"/>
    </location>
</feature>
<dbReference type="PANTHER" id="PTHR45691">
    <property type="entry name" value="PROTEIN DIAPHANOUS"/>
    <property type="match status" value="1"/>
</dbReference>
<dbReference type="PANTHER" id="PTHR45691:SF6">
    <property type="entry name" value="PROTEIN DIAPHANOUS"/>
    <property type="match status" value="1"/>
</dbReference>
<evidence type="ECO:0000256" key="4">
    <source>
        <dbReference type="SAM" id="MobiDB-lite"/>
    </source>
</evidence>
<dbReference type="InterPro" id="IPR044933">
    <property type="entry name" value="DIA_GBD_sf"/>
</dbReference>
<feature type="coiled-coil region" evidence="3">
    <location>
        <begin position="839"/>
        <end position="873"/>
    </location>
</feature>
<comment type="similarity">
    <text evidence="1">Belongs to the formin homology family. Diaphanous subfamily.</text>
</comment>
<feature type="region of interest" description="Disordered" evidence="4">
    <location>
        <begin position="941"/>
        <end position="963"/>
    </location>
</feature>
<reference evidence="8 9" key="1">
    <citation type="submission" date="2018-04" db="EMBL/GenBank/DDBJ databases">
        <title>The genome of golden apple snail Pomacea canaliculata provides insight into stress tolerance and invasive adaptation.</title>
        <authorList>
            <person name="Liu C."/>
            <person name="Liu B."/>
            <person name="Ren Y."/>
            <person name="Zhang Y."/>
            <person name="Wang H."/>
            <person name="Li S."/>
            <person name="Jiang F."/>
            <person name="Yin L."/>
            <person name="Zhang G."/>
            <person name="Qian W."/>
            <person name="Fan W."/>
        </authorList>
    </citation>
    <scope>NUCLEOTIDE SEQUENCE [LARGE SCALE GENOMIC DNA]</scope>
    <source>
        <strain evidence="8">SZHN2017</strain>
        <tissue evidence="8">Muscle</tissue>
    </source>
</reference>
<feature type="domain" description="GBD/FH3" evidence="6">
    <location>
        <begin position="52"/>
        <end position="414"/>
    </location>
</feature>
<evidence type="ECO:0000259" key="6">
    <source>
        <dbReference type="PROSITE" id="PS51232"/>
    </source>
</evidence>
<feature type="compositionally biased region" description="Pro residues" evidence="4">
    <location>
        <begin position="505"/>
        <end position="556"/>
    </location>
</feature>
<dbReference type="SMART" id="SM01140">
    <property type="entry name" value="Drf_GBD"/>
    <property type="match status" value="1"/>
</dbReference>
<evidence type="ECO:0000259" key="7">
    <source>
        <dbReference type="PROSITE" id="PS51444"/>
    </source>
</evidence>
<proteinExistence type="inferred from homology"/>
<dbReference type="GO" id="GO:0003779">
    <property type="term" value="F:actin binding"/>
    <property type="evidence" value="ECO:0007669"/>
    <property type="project" value="InterPro"/>
</dbReference>
<dbReference type="SMART" id="SM00498">
    <property type="entry name" value="FH2"/>
    <property type="match status" value="1"/>
</dbReference>
<evidence type="ECO:0000256" key="2">
    <source>
        <dbReference type="ARBA" id="ARBA00023054"/>
    </source>
</evidence>
<dbReference type="Gene3D" id="6.10.30.30">
    <property type="match status" value="1"/>
</dbReference>
<dbReference type="GO" id="GO:0005884">
    <property type="term" value="C:actin filament"/>
    <property type="evidence" value="ECO:0007669"/>
    <property type="project" value="TreeGrafter"/>
</dbReference>
<dbReference type="InterPro" id="IPR042201">
    <property type="entry name" value="FH2_Formin_sf"/>
</dbReference>
<dbReference type="STRING" id="400727.A0A2T7PLG1"/>
<dbReference type="OrthoDB" id="1104827at2759"/>
<dbReference type="SUPFAM" id="SSF48371">
    <property type="entry name" value="ARM repeat"/>
    <property type="match status" value="1"/>
</dbReference>
<protein>
    <recommendedName>
        <fullName evidence="10">FH2 domain-containing protein</fullName>
    </recommendedName>
</protein>
<dbReference type="GO" id="GO:0030041">
    <property type="term" value="P:actin filament polymerization"/>
    <property type="evidence" value="ECO:0007669"/>
    <property type="project" value="TreeGrafter"/>
</dbReference>
<dbReference type="Pfam" id="PF06371">
    <property type="entry name" value="Drf_GBD"/>
    <property type="match status" value="1"/>
</dbReference>
<dbReference type="SUPFAM" id="SSF101447">
    <property type="entry name" value="Formin homology 2 domain (FH2 domain)"/>
    <property type="match status" value="1"/>
</dbReference>
<dbReference type="Gene3D" id="1.20.58.2220">
    <property type="entry name" value="Formin, FH2 domain"/>
    <property type="match status" value="1"/>
</dbReference>
<evidence type="ECO:0000256" key="3">
    <source>
        <dbReference type="SAM" id="Coils"/>
    </source>
</evidence>
<sequence length="1083" mass="122302">MDRKGDKRNSILQLGFGKGKKSKSTSEARKGPSEDYRMGGANGDTISDRVDVESIADYEVNERFEKMLDDMNLTEEKKAPLRARDLGFKRNMLSMHMKGAAKLRGGELDTPQSFTIELRNPDLKGEKRLKVLESLRVSLTSKPVSWVMDFGEKGLNAILKNLTYCCDNKTERRSTYECVRCLKAFMNNKYGLKQILNHEEACTILSRTVDPSDPPTMLEAIRILAALCLVPPNGHEKALEGITVCGEIRGQDRFVPIICGMGMRDNPAMQVACVQLANAIISTPDDLDLRLHLRNEIMRTGMIDLLSWLDVQEDEELKTHINIFHEHKDEDLEEFSHRYDNIRMELEYPLFFSDVEACFKLIHNTVKDTVAEPYFLSILQHLLSIRDDLFSRPQYYKLIEECVTQIVLHRSGADPDFRYTKRFDIEVEPLLSSLSEKAKFEDSAVSIGEMNSKLEIAVTAKQEAEAKLTTLENKVSQYEAEITELKAKITQGIGATISAAISHGPPGPSSGGPPPPPPPPPPPGSGGGAPPPPPPPPPGGGIRPPPPPGMPSPAMTPPSSNQLPHGMKPKKNYEVKVQTKRLNWNKLNAKQLDKNSIWVKASEEKFEDIELFLSLESMFSTKAPAQKESTEAVQKPVKKGKELRVLDAKAGQNLSILLGSIKVPYKEIKRRILACDQENLSVAVVEQLLKNMPDQDQMNKIAALKDQYDELAEPEQFLIVMSSIKRVKQRLESMLFQMKFPEMVDDIKPDLVCATEACEEVLKSNRFKQLLELVLLMGNYLNTGSRNAQSLGFDISFLPKLENTKTQDGRISMLHFLAQVMEEKYPDMMGFTDETIHVERAAKVSMESMQKNLSQMEKQLKQMELDIKNISKEFLTSAHDQHELLSTMFKKLEGQYKDLSKYLAFDPKKYALEEFFTDIMKFKDGFQRAVKENIKMRETQEKIKRAKEAKEKAEREKKEKKARQMALLDMTTDDNQEGVMDNLLMALKTGQAFNVNREKRDGKKRTPRAAGAERRAQLARTRSRQNLYGGDSNTREIDLTDSPADSKTSEPKPQETGQHSTTVQAEGSEETEAEQLLARLREL</sequence>
<evidence type="ECO:0008006" key="10">
    <source>
        <dbReference type="Google" id="ProtNLM"/>
    </source>
</evidence>
<feature type="coiled-coil region" evidence="3">
    <location>
        <begin position="454"/>
        <end position="488"/>
    </location>
</feature>
<feature type="compositionally biased region" description="Low complexity" evidence="4">
    <location>
        <begin position="1074"/>
        <end position="1083"/>
    </location>
</feature>
<feature type="compositionally biased region" description="Basic and acidic residues" evidence="4">
    <location>
        <begin position="941"/>
        <end position="959"/>
    </location>
</feature>
<dbReference type="EMBL" id="PZQS01000003">
    <property type="protein sequence ID" value="PVD34250.1"/>
    <property type="molecule type" value="Genomic_DNA"/>
</dbReference>
<name>A0A2T7PLG1_POMCA</name>
<evidence type="ECO:0000256" key="1">
    <source>
        <dbReference type="ARBA" id="ARBA00008214"/>
    </source>
</evidence>
<keyword evidence="9" id="KW-1185">Reference proteome</keyword>
<gene>
    <name evidence="8" type="ORF">C0Q70_05518</name>
</gene>
<dbReference type="InterPro" id="IPR051412">
    <property type="entry name" value="Formin_Homology_Diaphanous_sf"/>
</dbReference>
<feature type="region of interest" description="Disordered" evidence="4">
    <location>
        <begin position="994"/>
        <end position="1083"/>
    </location>
</feature>
<evidence type="ECO:0000313" key="8">
    <source>
        <dbReference type="EMBL" id="PVD34250.1"/>
    </source>
</evidence>
<dbReference type="InterPro" id="IPR011989">
    <property type="entry name" value="ARM-like"/>
</dbReference>
<feature type="domain" description="FH2" evidence="7">
    <location>
        <begin position="569"/>
        <end position="952"/>
    </location>
</feature>
<organism evidence="8 9">
    <name type="scientific">Pomacea canaliculata</name>
    <name type="common">Golden apple snail</name>
    <dbReference type="NCBI Taxonomy" id="400727"/>
    <lineage>
        <taxon>Eukaryota</taxon>
        <taxon>Metazoa</taxon>
        <taxon>Spiralia</taxon>
        <taxon>Lophotrochozoa</taxon>
        <taxon>Mollusca</taxon>
        <taxon>Gastropoda</taxon>
        <taxon>Caenogastropoda</taxon>
        <taxon>Architaenioglossa</taxon>
        <taxon>Ampullarioidea</taxon>
        <taxon>Ampullariidae</taxon>
        <taxon>Pomacea</taxon>
    </lineage>
</organism>
<comment type="caution">
    <text evidence="8">The sequence shown here is derived from an EMBL/GenBank/DDBJ whole genome shotgun (WGS) entry which is preliminary data.</text>
</comment>
<feature type="compositionally biased region" description="Basic and acidic residues" evidence="4">
    <location>
        <begin position="24"/>
        <end position="37"/>
    </location>
</feature>
<dbReference type="Gene3D" id="1.10.20.40">
    <property type="entry name" value="Formin, diaphanous GTPase-binding domain"/>
    <property type="match status" value="1"/>
</dbReference>
<feature type="domain" description="DAD" evidence="5">
    <location>
        <begin position="973"/>
        <end position="1007"/>
    </location>
</feature>
<dbReference type="Pfam" id="PF02181">
    <property type="entry name" value="FH2"/>
    <property type="match status" value="1"/>
</dbReference>
<dbReference type="InterPro" id="IPR010473">
    <property type="entry name" value="GTPase-bd"/>
</dbReference>
<dbReference type="AlphaFoldDB" id="A0A2T7PLG1"/>
<dbReference type="Pfam" id="PF06367">
    <property type="entry name" value="Drf_FH3"/>
    <property type="match status" value="1"/>
</dbReference>
<evidence type="ECO:0000313" key="9">
    <source>
        <dbReference type="Proteomes" id="UP000245119"/>
    </source>
</evidence>
<dbReference type="GO" id="GO:0031267">
    <property type="term" value="F:small GTPase binding"/>
    <property type="evidence" value="ECO:0007669"/>
    <property type="project" value="InterPro"/>
</dbReference>
<dbReference type="InterPro" id="IPR016024">
    <property type="entry name" value="ARM-type_fold"/>
</dbReference>
<accession>A0A2T7PLG1</accession>
<evidence type="ECO:0000259" key="5">
    <source>
        <dbReference type="PROSITE" id="PS51231"/>
    </source>
</evidence>
<keyword evidence="2 3" id="KW-0175">Coiled coil</keyword>
<dbReference type="PROSITE" id="PS51232">
    <property type="entry name" value="GBD_FH3"/>
    <property type="match status" value="1"/>
</dbReference>
<feature type="compositionally biased region" description="Polar residues" evidence="4">
    <location>
        <begin position="1055"/>
        <end position="1065"/>
    </location>
</feature>
<dbReference type="InterPro" id="IPR014768">
    <property type="entry name" value="GBD/FH3_dom"/>
</dbReference>
<dbReference type="SMART" id="SM01139">
    <property type="entry name" value="Drf_FH3"/>
    <property type="match status" value="1"/>
</dbReference>
<dbReference type="Proteomes" id="UP000245119">
    <property type="component" value="Linkage Group LG3"/>
</dbReference>